<keyword evidence="2" id="KW-1185">Reference proteome</keyword>
<sequence length="185" mass="21542">MEQMEKKPLTTKKAVLEAIDDTRKQAKAGLAVEEVEKLYKEIYDAIEVMSANVKPNTIVYLKTELNKTLIKYRPTEITQKSDPFMEFFKQAYPEGKRRKDFTYTLVDPSKITVDQIVETLKFVNAHCKTNKITKEEKQAILPMIERVAKTDSLRHINQVRSMEYLRNAMHIRIEKSPKGHRLVNA</sequence>
<evidence type="ECO:0000313" key="2">
    <source>
        <dbReference type="Proteomes" id="UP001169242"/>
    </source>
</evidence>
<proteinExistence type="predicted"/>
<evidence type="ECO:0000313" key="1">
    <source>
        <dbReference type="EMBL" id="MDA3730004.1"/>
    </source>
</evidence>
<name>A0AA42DJF9_9FIRM</name>
<reference evidence="1" key="1">
    <citation type="journal article" date="2023" name="Int. J. Syst. Evol. Microbiol.">
        <title>&lt;i&gt;Holtiella tumoricola&lt;/i&gt; gen. nov. sp. nov., isolated from a human clinical sample.</title>
        <authorList>
            <person name="Allen-Vercoe E."/>
            <person name="Daigneault M.C."/>
            <person name="Vancuren S.J."/>
            <person name="Cochrane K."/>
            <person name="O'Neal L.L."/>
            <person name="Sankaranarayanan K."/>
            <person name="Lawson P.A."/>
        </authorList>
    </citation>
    <scope>NUCLEOTIDE SEQUENCE</scope>
    <source>
        <strain evidence="1">CC70A</strain>
    </source>
</reference>
<protein>
    <submittedName>
        <fullName evidence="1">Uncharacterized protein</fullName>
    </submittedName>
</protein>
<organism evidence="1 2">
    <name type="scientific">Holtiella tumoricola</name>
    <dbReference type="NCBI Taxonomy" id="3018743"/>
    <lineage>
        <taxon>Bacteria</taxon>
        <taxon>Bacillati</taxon>
        <taxon>Bacillota</taxon>
        <taxon>Clostridia</taxon>
        <taxon>Lachnospirales</taxon>
        <taxon>Cellulosilyticaceae</taxon>
        <taxon>Holtiella</taxon>
    </lineage>
</organism>
<gene>
    <name evidence="1" type="ORF">PBV87_00555</name>
</gene>
<dbReference type="RefSeq" id="WP_271010758.1">
    <property type="nucleotide sequence ID" value="NZ_JAQIFT010000006.1"/>
</dbReference>
<dbReference type="EMBL" id="JAQIFT010000006">
    <property type="protein sequence ID" value="MDA3730004.1"/>
    <property type="molecule type" value="Genomic_DNA"/>
</dbReference>
<comment type="caution">
    <text evidence="1">The sequence shown here is derived from an EMBL/GenBank/DDBJ whole genome shotgun (WGS) entry which is preliminary data.</text>
</comment>
<dbReference type="Proteomes" id="UP001169242">
    <property type="component" value="Unassembled WGS sequence"/>
</dbReference>
<accession>A0AA42DJF9</accession>
<dbReference type="AlphaFoldDB" id="A0AA42DJF9"/>